<gene>
    <name evidence="2" type="ORF">QJS10_CPA01g01940</name>
</gene>
<evidence type="ECO:0000256" key="1">
    <source>
        <dbReference type="SAM" id="MobiDB-lite"/>
    </source>
</evidence>
<organism evidence="2 3">
    <name type="scientific">Acorus calamus</name>
    <name type="common">Sweet flag</name>
    <dbReference type="NCBI Taxonomy" id="4465"/>
    <lineage>
        <taxon>Eukaryota</taxon>
        <taxon>Viridiplantae</taxon>
        <taxon>Streptophyta</taxon>
        <taxon>Embryophyta</taxon>
        <taxon>Tracheophyta</taxon>
        <taxon>Spermatophyta</taxon>
        <taxon>Magnoliopsida</taxon>
        <taxon>Liliopsida</taxon>
        <taxon>Acoraceae</taxon>
        <taxon>Acorus</taxon>
    </lineage>
</organism>
<dbReference type="AlphaFoldDB" id="A0AAV9FK37"/>
<reference evidence="2" key="1">
    <citation type="journal article" date="2023" name="Nat. Commun.">
        <title>Diploid and tetraploid genomes of Acorus and the evolution of monocots.</title>
        <authorList>
            <person name="Ma L."/>
            <person name="Liu K.W."/>
            <person name="Li Z."/>
            <person name="Hsiao Y.Y."/>
            <person name="Qi Y."/>
            <person name="Fu T."/>
            <person name="Tang G.D."/>
            <person name="Zhang D."/>
            <person name="Sun W.H."/>
            <person name="Liu D.K."/>
            <person name="Li Y."/>
            <person name="Chen G.Z."/>
            <person name="Liu X.D."/>
            <person name="Liao X.Y."/>
            <person name="Jiang Y.T."/>
            <person name="Yu X."/>
            <person name="Hao Y."/>
            <person name="Huang J."/>
            <person name="Zhao X.W."/>
            <person name="Ke S."/>
            <person name="Chen Y.Y."/>
            <person name="Wu W.L."/>
            <person name="Hsu J.L."/>
            <person name="Lin Y.F."/>
            <person name="Huang M.D."/>
            <person name="Li C.Y."/>
            <person name="Huang L."/>
            <person name="Wang Z.W."/>
            <person name="Zhao X."/>
            <person name="Zhong W.Y."/>
            <person name="Peng D.H."/>
            <person name="Ahmad S."/>
            <person name="Lan S."/>
            <person name="Zhang J.S."/>
            <person name="Tsai W.C."/>
            <person name="Van de Peer Y."/>
            <person name="Liu Z.J."/>
        </authorList>
    </citation>
    <scope>NUCLEOTIDE SEQUENCE</scope>
    <source>
        <strain evidence="2">CP</strain>
    </source>
</reference>
<proteinExistence type="predicted"/>
<name>A0AAV9FK37_ACOCL</name>
<comment type="caution">
    <text evidence="2">The sequence shown here is derived from an EMBL/GenBank/DDBJ whole genome shotgun (WGS) entry which is preliminary data.</text>
</comment>
<reference evidence="2" key="2">
    <citation type="submission" date="2023-06" db="EMBL/GenBank/DDBJ databases">
        <authorList>
            <person name="Ma L."/>
            <person name="Liu K.-W."/>
            <person name="Li Z."/>
            <person name="Hsiao Y.-Y."/>
            <person name="Qi Y."/>
            <person name="Fu T."/>
            <person name="Tang G."/>
            <person name="Zhang D."/>
            <person name="Sun W.-H."/>
            <person name="Liu D.-K."/>
            <person name="Li Y."/>
            <person name="Chen G.-Z."/>
            <person name="Liu X.-D."/>
            <person name="Liao X.-Y."/>
            <person name="Jiang Y.-T."/>
            <person name="Yu X."/>
            <person name="Hao Y."/>
            <person name="Huang J."/>
            <person name="Zhao X.-W."/>
            <person name="Ke S."/>
            <person name="Chen Y.-Y."/>
            <person name="Wu W.-L."/>
            <person name="Hsu J.-L."/>
            <person name="Lin Y.-F."/>
            <person name="Huang M.-D."/>
            <person name="Li C.-Y."/>
            <person name="Huang L."/>
            <person name="Wang Z.-W."/>
            <person name="Zhao X."/>
            <person name="Zhong W.-Y."/>
            <person name="Peng D.-H."/>
            <person name="Ahmad S."/>
            <person name="Lan S."/>
            <person name="Zhang J.-S."/>
            <person name="Tsai W.-C."/>
            <person name="Van De Peer Y."/>
            <person name="Liu Z.-J."/>
        </authorList>
    </citation>
    <scope>NUCLEOTIDE SEQUENCE</scope>
    <source>
        <strain evidence="2">CP</strain>
        <tissue evidence="2">Leaves</tissue>
    </source>
</reference>
<evidence type="ECO:0000313" key="2">
    <source>
        <dbReference type="EMBL" id="KAK1326164.1"/>
    </source>
</evidence>
<evidence type="ECO:0000313" key="3">
    <source>
        <dbReference type="Proteomes" id="UP001180020"/>
    </source>
</evidence>
<keyword evidence="3" id="KW-1185">Reference proteome</keyword>
<dbReference type="Proteomes" id="UP001180020">
    <property type="component" value="Unassembled WGS sequence"/>
</dbReference>
<accession>A0AAV9FK37</accession>
<dbReference type="EMBL" id="JAUJYO010000001">
    <property type="protein sequence ID" value="KAK1326164.1"/>
    <property type="molecule type" value="Genomic_DNA"/>
</dbReference>
<protein>
    <submittedName>
        <fullName evidence="2">Uncharacterized protein</fullName>
    </submittedName>
</protein>
<feature type="compositionally biased region" description="Basic and acidic residues" evidence="1">
    <location>
        <begin position="119"/>
        <end position="135"/>
    </location>
</feature>
<sequence length="135" mass="15716">MRRQEELGFLENTEFDAKMRSDSGCFDERDDRKPACAEGNCEERNVINVTMKMEGRVQREVESSLSRSQIYTVLNQQLSNRSQLEEHIPRTIQVTRRGRRWRSRVVRGSNGGEGFHVQVRRETGSEKNKDSNGRL</sequence>
<feature type="region of interest" description="Disordered" evidence="1">
    <location>
        <begin position="105"/>
        <end position="135"/>
    </location>
</feature>